<evidence type="ECO:0000313" key="4">
    <source>
        <dbReference type="Proteomes" id="UP001250662"/>
    </source>
</evidence>
<comment type="caution">
    <text evidence="3">The sequence shown here is derived from an EMBL/GenBank/DDBJ whole genome shotgun (WGS) entry which is preliminary data.</text>
</comment>
<dbReference type="SUPFAM" id="SSF111384">
    <property type="entry name" value="OmpH-like"/>
    <property type="match status" value="1"/>
</dbReference>
<dbReference type="Proteomes" id="UP001250662">
    <property type="component" value="Unassembled WGS sequence"/>
</dbReference>
<dbReference type="Pfam" id="PF03938">
    <property type="entry name" value="OmpH"/>
    <property type="match status" value="1"/>
</dbReference>
<proteinExistence type="inferred from homology"/>
<keyword evidence="2" id="KW-0732">Signal</keyword>
<evidence type="ECO:0000313" key="3">
    <source>
        <dbReference type="EMBL" id="MDT0620481.1"/>
    </source>
</evidence>
<dbReference type="InterPro" id="IPR005632">
    <property type="entry name" value="Chaperone_Skp"/>
</dbReference>
<dbReference type="InterPro" id="IPR024930">
    <property type="entry name" value="Skp_dom_sf"/>
</dbReference>
<name>A0ABU3BE96_9FLAO</name>
<accession>A0ABU3BE96</accession>
<reference evidence="3 4" key="1">
    <citation type="submission" date="2023-09" db="EMBL/GenBank/DDBJ databases">
        <authorList>
            <person name="Rey-Velasco X."/>
        </authorList>
    </citation>
    <scope>NUCLEOTIDE SEQUENCE [LARGE SCALE GENOMIC DNA]</scope>
    <source>
        <strain evidence="3 4">P007</strain>
    </source>
</reference>
<dbReference type="RefSeq" id="WP_311384135.1">
    <property type="nucleotide sequence ID" value="NZ_JAVRHU010000001.1"/>
</dbReference>
<evidence type="ECO:0000256" key="1">
    <source>
        <dbReference type="ARBA" id="ARBA00009091"/>
    </source>
</evidence>
<dbReference type="PANTHER" id="PTHR35089">
    <property type="entry name" value="CHAPERONE PROTEIN SKP"/>
    <property type="match status" value="1"/>
</dbReference>
<comment type="similarity">
    <text evidence="1">Belongs to the Skp family.</text>
</comment>
<sequence length="166" mass="18793">MKKLVFIITVLLMASCQQDKIGYVNNVKLLDGYQEKIEVEAKFNEKRDALTKKSDSISQAFQIEYQALQAKRLSQAKAQEELGLLQQKSQFIGQQLQQEQQQLQQSGQTELDSVVSKMKREITAYGKTNGFTYILTGGEGGSVLYGEETKDLTSEILKILNDNYKK</sequence>
<dbReference type="PANTHER" id="PTHR35089:SF1">
    <property type="entry name" value="CHAPERONE PROTEIN SKP"/>
    <property type="match status" value="1"/>
</dbReference>
<evidence type="ECO:0000256" key="2">
    <source>
        <dbReference type="ARBA" id="ARBA00022729"/>
    </source>
</evidence>
<organism evidence="3 4">
    <name type="scientific">Croceitalea vernalis</name>
    <dbReference type="NCBI Taxonomy" id="3075599"/>
    <lineage>
        <taxon>Bacteria</taxon>
        <taxon>Pseudomonadati</taxon>
        <taxon>Bacteroidota</taxon>
        <taxon>Flavobacteriia</taxon>
        <taxon>Flavobacteriales</taxon>
        <taxon>Flavobacteriaceae</taxon>
        <taxon>Croceitalea</taxon>
    </lineage>
</organism>
<dbReference type="EMBL" id="JAVRHU010000001">
    <property type="protein sequence ID" value="MDT0620481.1"/>
    <property type="molecule type" value="Genomic_DNA"/>
</dbReference>
<gene>
    <name evidence="3" type="ORF">RM520_02530</name>
</gene>
<dbReference type="PROSITE" id="PS51257">
    <property type="entry name" value="PROKAR_LIPOPROTEIN"/>
    <property type="match status" value="1"/>
</dbReference>
<protein>
    <submittedName>
        <fullName evidence="3">OmpH family outer membrane protein</fullName>
    </submittedName>
</protein>
<dbReference type="Gene3D" id="3.30.910.20">
    <property type="entry name" value="Skp domain"/>
    <property type="match status" value="1"/>
</dbReference>
<dbReference type="SMART" id="SM00935">
    <property type="entry name" value="OmpH"/>
    <property type="match status" value="1"/>
</dbReference>
<keyword evidence="4" id="KW-1185">Reference proteome</keyword>